<name>A0ABT2ATJ6_9BURK</name>
<protein>
    <submittedName>
        <fullName evidence="1">Uncharacterized protein</fullName>
    </submittedName>
</protein>
<keyword evidence="2" id="KW-1185">Reference proteome</keyword>
<proteinExistence type="predicted"/>
<dbReference type="RefSeq" id="WP_258830568.1">
    <property type="nucleotide sequence ID" value="NZ_JANUHA010000035.1"/>
</dbReference>
<gene>
    <name evidence="1" type="ORF">NX780_24835</name>
</gene>
<dbReference type="EMBL" id="JANUHA010000035">
    <property type="protein sequence ID" value="MCS0599574.1"/>
    <property type="molecule type" value="Genomic_DNA"/>
</dbReference>
<evidence type="ECO:0000313" key="2">
    <source>
        <dbReference type="Proteomes" id="UP001206572"/>
    </source>
</evidence>
<reference evidence="1 2" key="1">
    <citation type="submission" date="2022-08" db="EMBL/GenBank/DDBJ databases">
        <title>Reclassification of Massilia species as members of the genera Telluria, Duganella, Pseudoduganella, Mokoshia gen. nov. and Zemynaea gen. nov. using orthogonal and non-orthogonal genome-based approaches.</title>
        <authorList>
            <person name="Bowman J.P."/>
        </authorList>
    </citation>
    <scope>NUCLEOTIDE SEQUENCE [LARGE SCALE GENOMIC DNA]</scope>
    <source>
        <strain evidence="1 2">JCM 31661</strain>
    </source>
</reference>
<sequence length="193" mass="21599">MTAYLFQRDEWNISPLGQIIASGVSAALFSQALTWLKEHRREEKNANRDRQFIALQLAVTLERYAIQCARQVSDISDSVELSYQTGWVTSNIPSLPKLTLPDAIEWRWIATGLTSEVLALAPRIDFGNGSIAFILDACGPHDGAEEAQRQCRAIGMEAWRIAQKVREVHGIAPQAYALGKWDFLNTLQSTTPR</sequence>
<dbReference type="Proteomes" id="UP001206572">
    <property type="component" value="Unassembled WGS sequence"/>
</dbReference>
<organism evidence="1 2">
    <name type="scientific">Massilia agri</name>
    <dbReference type="NCBI Taxonomy" id="1886785"/>
    <lineage>
        <taxon>Bacteria</taxon>
        <taxon>Pseudomonadati</taxon>
        <taxon>Pseudomonadota</taxon>
        <taxon>Betaproteobacteria</taxon>
        <taxon>Burkholderiales</taxon>
        <taxon>Oxalobacteraceae</taxon>
        <taxon>Telluria group</taxon>
        <taxon>Massilia</taxon>
    </lineage>
</organism>
<accession>A0ABT2ATJ6</accession>
<evidence type="ECO:0000313" key="1">
    <source>
        <dbReference type="EMBL" id="MCS0599574.1"/>
    </source>
</evidence>
<comment type="caution">
    <text evidence="1">The sequence shown here is derived from an EMBL/GenBank/DDBJ whole genome shotgun (WGS) entry which is preliminary data.</text>
</comment>